<dbReference type="Pfam" id="PF00226">
    <property type="entry name" value="DnaJ"/>
    <property type="match status" value="1"/>
</dbReference>
<dbReference type="GO" id="GO:0051087">
    <property type="term" value="F:protein-folding chaperone binding"/>
    <property type="evidence" value="ECO:0007669"/>
    <property type="project" value="TreeGrafter"/>
</dbReference>
<dbReference type="CDD" id="cd06257">
    <property type="entry name" value="DnaJ"/>
    <property type="match status" value="1"/>
</dbReference>
<dbReference type="Proteomes" id="UP000623129">
    <property type="component" value="Unassembled WGS sequence"/>
</dbReference>
<evidence type="ECO:0000256" key="1">
    <source>
        <dbReference type="SAM" id="Phobius"/>
    </source>
</evidence>
<dbReference type="InterPro" id="IPR036869">
    <property type="entry name" value="J_dom_sf"/>
</dbReference>
<feature type="domain" description="J" evidence="2">
    <location>
        <begin position="5"/>
        <end position="88"/>
    </location>
</feature>
<comment type="caution">
    <text evidence="3">The sequence shown here is derived from an EMBL/GenBank/DDBJ whole genome shotgun (WGS) entry which is preliminary data.</text>
</comment>
<gene>
    <name evidence="3" type="ORF">FCM35_KLT09179</name>
</gene>
<dbReference type="EMBL" id="SWLB01000019">
    <property type="protein sequence ID" value="KAF3326099.1"/>
    <property type="molecule type" value="Genomic_DNA"/>
</dbReference>
<dbReference type="InterPro" id="IPR001623">
    <property type="entry name" value="DnaJ_domain"/>
</dbReference>
<dbReference type="SMART" id="SM00271">
    <property type="entry name" value="DnaJ"/>
    <property type="match status" value="1"/>
</dbReference>
<evidence type="ECO:0000313" key="3">
    <source>
        <dbReference type="EMBL" id="KAF3326099.1"/>
    </source>
</evidence>
<dbReference type="PANTHER" id="PTHR43948:SF14">
    <property type="entry name" value="PROTEIN DNAJ, PUTATIVE-RELATED"/>
    <property type="match status" value="1"/>
</dbReference>
<sequence length="133" mass="14930">MKGDEAMELLGFAPNSRPNPSEVKAAYKRKAMESHPDLFPGHQKSQAETKFKQISEAYSCLKDCERLGNQAGGSYVHVARRGAYKSYSRRNQALIRTPFILLILATISFGSLNASRAYRREKEACPSYNPFLP</sequence>
<keyword evidence="1" id="KW-0812">Transmembrane</keyword>
<dbReference type="AlphaFoldDB" id="A0A833VJN5"/>
<dbReference type="PROSITE" id="PS50076">
    <property type="entry name" value="DNAJ_2"/>
    <property type="match status" value="1"/>
</dbReference>
<keyword evidence="1" id="KW-1133">Transmembrane helix</keyword>
<dbReference type="SUPFAM" id="SSF46565">
    <property type="entry name" value="Chaperone J-domain"/>
    <property type="match status" value="1"/>
</dbReference>
<proteinExistence type="predicted"/>
<evidence type="ECO:0000313" key="4">
    <source>
        <dbReference type="Proteomes" id="UP000623129"/>
    </source>
</evidence>
<protein>
    <submittedName>
        <fullName evidence="3">Protein CAJ1</fullName>
    </submittedName>
</protein>
<accession>A0A833VJN5</accession>
<dbReference type="GO" id="GO:0005634">
    <property type="term" value="C:nucleus"/>
    <property type="evidence" value="ECO:0007669"/>
    <property type="project" value="TreeGrafter"/>
</dbReference>
<keyword evidence="4" id="KW-1185">Reference proteome</keyword>
<reference evidence="3" key="1">
    <citation type="submission" date="2020-01" db="EMBL/GenBank/DDBJ databases">
        <title>Genome sequence of Kobresia littledalei, the first chromosome-level genome in the family Cyperaceae.</title>
        <authorList>
            <person name="Qu G."/>
        </authorList>
    </citation>
    <scope>NUCLEOTIDE SEQUENCE</scope>
    <source>
        <strain evidence="3">C.B.Clarke</strain>
        <tissue evidence="3">Leaf</tissue>
    </source>
</reference>
<dbReference type="PRINTS" id="PR00625">
    <property type="entry name" value="JDOMAIN"/>
</dbReference>
<dbReference type="PANTHER" id="PTHR43948">
    <property type="entry name" value="DNAJ HOMOLOG SUBFAMILY B"/>
    <property type="match status" value="1"/>
</dbReference>
<feature type="transmembrane region" description="Helical" evidence="1">
    <location>
        <begin position="93"/>
        <end position="112"/>
    </location>
</feature>
<keyword evidence="1" id="KW-0472">Membrane</keyword>
<dbReference type="GO" id="GO:0005783">
    <property type="term" value="C:endoplasmic reticulum"/>
    <property type="evidence" value="ECO:0007669"/>
    <property type="project" value="UniProtKB-ARBA"/>
</dbReference>
<organism evidence="3 4">
    <name type="scientific">Carex littledalei</name>
    <dbReference type="NCBI Taxonomy" id="544730"/>
    <lineage>
        <taxon>Eukaryota</taxon>
        <taxon>Viridiplantae</taxon>
        <taxon>Streptophyta</taxon>
        <taxon>Embryophyta</taxon>
        <taxon>Tracheophyta</taxon>
        <taxon>Spermatophyta</taxon>
        <taxon>Magnoliopsida</taxon>
        <taxon>Liliopsida</taxon>
        <taxon>Poales</taxon>
        <taxon>Cyperaceae</taxon>
        <taxon>Cyperoideae</taxon>
        <taxon>Cariceae</taxon>
        <taxon>Carex</taxon>
        <taxon>Carex subgen. Euthyceras</taxon>
    </lineage>
</organism>
<evidence type="ECO:0000259" key="2">
    <source>
        <dbReference type="PROSITE" id="PS50076"/>
    </source>
</evidence>
<dbReference type="OrthoDB" id="10250354at2759"/>
<dbReference type="GO" id="GO:0044183">
    <property type="term" value="F:protein folding chaperone"/>
    <property type="evidence" value="ECO:0007669"/>
    <property type="project" value="TreeGrafter"/>
</dbReference>
<name>A0A833VJN5_9POAL</name>
<dbReference type="Gene3D" id="1.10.287.110">
    <property type="entry name" value="DnaJ domain"/>
    <property type="match status" value="1"/>
</dbReference>
<dbReference type="GO" id="GO:0051082">
    <property type="term" value="F:unfolded protein binding"/>
    <property type="evidence" value="ECO:0007669"/>
    <property type="project" value="TreeGrafter"/>
</dbReference>